<dbReference type="SUPFAM" id="SSF69304">
    <property type="entry name" value="Tricorn protease N-terminal domain"/>
    <property type="match status" value="1"/>
</dbReference>
<evidence type="ECO:0000256" key="3">
    <source>
        <dbReference type="ARBA" id="ARBA00022729"/>
    </source>
</evidence>
<accession>A0ABS7J9J0</accession>
<feature type="domain" description="TolB N-terminal" evidence="6">
    <location>
        <begin position="87"/>
        <end position="176"/>
    </location>
</feature>
<dbReference type="PANTHER" id="PTHR36842:SF1">
    <property type="entry name" value="PROTEIN TOLB"/>
    <property type="match status" value="1"/>
</dbReference>
<comment type="similarity">
    <text evidence="2 5">Belongs to the TolB family.</text>
</comment>
<name>A0ABS7J9J0_9SPHN</name>
<dbReference type="InterPro" id="IPR014167">
    <property type="entry name" value="Tol-Pal_TolB"/>
</dbReference>
<reference evidence="7 8" key="1">
    <citation type="submission" date="2021-08" db="EMBL/GenBank/DDBJ databases">
        <title>Comparative Genomics Analysis of the Genus Qipengyuania Reveals Extensive Genetic Diversity and Metabolic Versatility, Including the Description of Fifteen Novel Species.</title>
        <authorList>
            <person name="Liu Y."/>
        </authorList>
    </citation>
    <scope>NUCLEOTIDE SEQUENCE [LARGE SCALE GENOMIC DNA]</scope>
    <source>
        <strain evidence="7 8">6D47A</strain>
    </source>
</reference>
<proteinExistence type="inferred from homology"/>
<keyword evidence="8" id="KW-1185">Reference proteome</keyword>
<dbReference type="Pfam" id="PF04052">
    <property type="entry name" value="TolB_N"/>
    <property type="match status" value="1"/>
</dbReference>
<organism evidence="7 8">
    <name type="scientific">Qipengyuania qiaonensis</name>
    <dbReference type="NCBI Taxonomy" id="2867240"/>
    <lineage>
        <taxon>Bacteria</taxon>
        <taxon>Pseudomonadati</taxon>
        <taxon>Pseudomonadota</taxon>
        <taxon>Alphaproteobacteria</taxon>
        <taxon>Sphingomonadales</taxon>
        <taxon>Erythrobacteraceae</taxon>
        <taxon>Qipengyuania</taxon>
    </lineage>
</organism>
<dbReference type="Pfam" id="PF07676">
    <property type="entry name" value="PD40"/>
    <property type="match status" value="4"/>
</dbReference>
<evidence type="ECO:0000256" key="2">
    <source>
        <dbReference type="ARBA" id="ARBA00009820"/>
    </source>
</evidence>
<comment type="caution">
    <text evidence="7">The sequence shown here is derived from an EMBL/GenBank/DDBJ whole genome shotgun (WGS) entry which is preliminary data.</text>
</comment>
<comment type="function">
    <text evidence="5">Part of the Tol-Pal system, which plays a role in outer membrane invagination during cell division and is important for maintaining outer membrane integrity.</text>
</comment>
<evidence type="ECO:0000313" key="8">
    <source>
        <dbReference type="Proteomes" id="UP000755104"/>
    </source>
</evidence>
<comment type="subunit">
    <text evidence="5">The Tol-Pal system is composed of five core proteins: the inner membrane proteins TolA, TolQ and TolR, the periplasmic protein TolB and the outer membrane protein Pal. They form a network linking the inner and outer membranes and the peptidoglycan layer.</text>
</comment>
<dbReference type="InterPro" id="IPR011659">
    <property type="entry name" value="WD40"/>
</dbReference>
<dbReference type="NCBIfam" id="TIGR02800">
    <property type="entry name" value="propeller_TolB"/>
    <property type="match status" value="1"/>
</dbReference>
<dbReference type="Gene3D" id="3.40.50.10070">
    <property type="entry name" value="TolB, N-terminal domain"/>
    <property type="match status" value="1"/>
</dbReference>
<evidence type="ECO:0000256" key="1">
    <source>
        <dbReference type="ARBA" id="ARBA00004418"/>
    </source>
</evidence>
<dbReference type="SUPFAM" id="SSF52964">
    <property type="entry name" value="TolB, N-terminal domain"/>
    <property type="match status" value="1"/>
</dbReference>
<dbReference type="HAMAP" id="MF_00671">
    <property type="entry name" value="TolB"/>
    <property type="match status" value="1"/>
</dbReference>
<dbReference type="EMBL" id="JAIGNO010000017">
    <property type="protein sequence ID" value="MBX7483985.1"/>
    <property type="molecule type" value="Genomic_DNA"/>
</dbReference>
<dbReference type="InterPro" id="IPR007195">
    <property type="entry name" value="TolB_N"/>
</dbReference>
<evidence type="ECO:0000256" key="5">
    <source>
        <dbReference type="HAMAP-Rule" id="MF_00671"/>
    </source>
</evidence>
<evidence type="ECO:0000259" key="6">
    <source>
        <dbReference type="Pfam" id="PF04052"/>
    </source>
</evidence>
<sequence length="479" mass="52044">MESHYRGFRLETGPVKYVLIAAAALLAAPLYAQNQAAQNQDLGQPIPEGGEVETIDEGEGLSGSVSFEGNLDDLGIAIPGFATDRDVSTPANSSGTAALGKELARVITADLRNNGLFKPTGPDALPQPAFPEITAPNFPTWSNRGAEMLVHGYVRGRTDGKLTVGCYLYDMALQSELVREGWVVPPADWRRAAHKCADLIYSRLSGESPFFDSRVAYIAETGPKDNRTKRLAIMDSDGANHRFITTGRSTALTPRYSPDYKKLSYLSYVDGNPRIYVYDIGTGRQTLITQSTNPTFAPRWSPDGNWLLYSMAVGGNTDIYRVSARGGESTRLTDTPGIDIGGSYSPDGSRIVFESDRSGAQQCYVMNADGTNQRRISFGGSRCATPEWSPRGDQIAFTNSSSFNISVMTPSGGSVRVLTNGWQDEAPTWAPNGRIIQFFRTERNSGKATLYQVDLTGENLRRLPTPVDASDPAWGPILP</sequence>
<keyword evidence="4 5" id="KW-0574">Periplasm</keyword>
<comment type="subcellular location">
    <subcellularLocation>
        <location evidence="1 5">Periplasm</location>
    </subcellularLocation>
</comment>
<dbReference type="PANTHER" id="PTHR36842">
    <property type="entry name" value="PROTEIN TOLB HOMOLOG"/>
    <property type="match status" value="1"/>
</dbReference>
<keyword evidence="3 5" id="KW-0732">Signal</keyword>
<evidence type="ECO:0000313" key="7">
    <source>
        <dbReference type="EMBL" id="MBX7483985.1"/>
    </source>
</evidence>
<protein>
    <recommendedName>
        <fullName evidence="5">Tol-Pal system protein TolB</fullName>
    </recommendedName>
</protein>
<gene>
    <name evidence="5 7" type="primary">tolB</name>
    <name evidence="7" type="ORF">K3174_15750</name>
</gene>
<dbReference type="Gene3D" id="2.120.10.30">
    <property type="entry name" value="TolB, C-terminal domain"/>
    <property type="match status" value="1"/>
</dbReference>
<dbReference type="InterPro" id="IPR011042">
    <property type="entry name" value="6-blade_b-propeller_TolB-like"/>
</dbReference>
<evidence type="ECO:0000256" key="4">
    <source>
        <dbReference type="ARBA" id="ARBA00022764"/>
    </source>
</evidence>
<keyword evidence="5" id="KW-0131">Cell cycle</keyword>
<dbReference type="Proteomes" id="UP000755104">
    <property type="component" value="Unassembled WGS sequence"/>
</dbReference>
<keyword evidence="5" id="KW-0132">Cell division</keyword>